<accession>A0A0F9NW01</accession>
<sequence>MDARAFMPPLDEVFKRLIENLEEIRLPPEEAERLEELTTELDALREAHEGDQCVRYKWLAKRTDRFMDRAAVTLKQYQRLTGRRHPGMVNILPGDLVPWEIAVDETADAMRMTSDEFAGCVVRAYERERTIFRTLGDIKELVR</sequence>
<comment type="caution">
    <text evidence="1">The sequence shown here is derived from an EMBL/GenBank/DDBJ whole genome shotgun (WGS) entry which is preliminary data.</text>
</comment>
<dbReference type="EMBL" id="LAZR01007409">
    <property type="protein sequence ID" value="KKM85447.1"/>
    <property type="molecule type" value="Genomic_DNA"/>
</dbReference>
<proteinExistence type="predicted"/>
<dbReference type="AlphaFoldDB" id="A0A0F9NW01"/>
<name>A0A0F9NW01_9ZZZZ</name>
<reference evidence="1" key="1">
    <citation type="journal article" date="2015" name="Nature">
        <title>Complex archaea that bridge the gap between prokaryotes and eukaryotes.</title>
        <authorList>
            <person name="Spang A."/>
            <person name="Saw J.H."/>
            <person name="Jorgensen S.L."/>
            <person name="Zaremba-Niedzwiedzka K."/>
            <person name="Martijn J."/>
            <person name="Lind A.E."/>
            <person name="van Eijk R."/>
            <person name="Schleper C."/>
            <person name="Guy L."/>
            <person name="Ettema T.J."/>
        </authorList>
    </citation>
    <scope>NUCLEOTIDE SEQUENCE</scope>
</reference>
<protein>
    <submittedName>
        <fullName evidence="1">Uncharacterized protein</fullName>
    </submittedName>
</protein>
<gene>
    <name evidence="1" type="ORF">LCGC14_1288870</name>
</gene>
<evidence type="ECO:0000313" key="1">
    <source>
        <dbReference type="EMBL" id="KKM85447.1"/>
    </source>
</evidence>
<organism evidence="1">
    <name type="scientific">marine sediment metagenome</name>
    <dbReference type="NCBI Taxonomy" id="412755"/>
    <lineage>
        <taxon>unclassified sequences</taxon>
        <taxon>metagenomes</taxon>
        <taxon>ecological metagenomes</taxon>
    </lineage>
</organism>